<evidence type="ECO:0000313" key="2">
    <source>
        <dbReference type="WBParaSite" id="ES5_v2.g20392.t1"/>
    </source>
</evidence>
<reference evidence="2" key="1">
    <citation type="submission" date="2022-11" db="UniProtKB">
        <authorList>
            <consortium name="WormBaseParasite"/>
        </authorList>
    </citation>
    <scope>IDENTIFICATION</scope>
</reference>
<dbReference type="Proteomes" id="UP000887579">
    <property type="component" value="Unplaced"/>
</dbReference>
<protein>
    <submittedName>
        <fullName evidence="2">Uncharacterized protein</fullName>
    </submittedName>
</protein>
<evidence type="ECO:0000313" key="1">
    <source>
        <dbReference type="Proteomes" id="UP000887579"/>
    </source>
</evidence>
<name>A0AC34FSF8_9BILA</name>
<dbReference type="WBParaSite" id="ES5_v2.g20392.t1">
    <property type="protein sequence ID" value="ES5_v2.g20392.t1"/>
    <property type="gene ID" value="ES5_v2.g20392"/>
</dbReference>
<organism evidence="1 2">
    <name type="scientific">Panagrolaimus sp. ES5</name>
    <dbReference type="NCBI Taxonomy" id="591445"/>
    <lineage>
        <taxon>Eukaryota</taxon>
        <taxon>Metazoa</taxon>
        <taxon>Ecdysozoa</taxon>
        <taxon>Nematoda</taxon>
        <taxon>Chromadorea</taxon>
        <taxon>Rhabditida</taxon>
        <taxon>Tylenchina</taxon>
        <taxon>Panagrolaimomorpha</taxon>
        <taxon>Panagrolaimoidea</taxon>
        <taxon>Panagrolaimidae</taxon>
        <taxon>Panagrolaimus</taxon>
    </lineage>
</organism>
<proteinExistence type="predicted"/>
<accession>A0AC34FSF8</accession>
<sequence>MAVTLGDCCRIFFSVIIPPVGVFLQTGCDVHLAICILLTLLGKLHPWVNICHICYCVRINNDQQCSAAVLYGKIPIINILFCFYSCKIAQ</sequence>